<evidence type="ECO:0000313" key="2">
    <source>
        <dbReference type="WBParaSite" id="PS1159_v2.g12436.t2"/>
    </source>
</evidence>
<organism evidence="1 2">
    <name type="scientific">Panagrolaimus sp. PS1159</name>
    <dbReference type="NCBI Taxonomy" id="55785"/>
    <lineage>
        <taxon>Eukaryota</taxon>
        <taxon>Metazoa</taxon>
        <taxon>Ecdysozoa</taxon>
        <taxon>Nematoda</taxon>
        <taxon>Chromadorea</taxon>
        <taxon>Rhabditida</taxon>
        <taxon>Tylenchina</taxon>
        <taxon>Panagrolaimomorpha</taxon>
        <taxon>Panagrolaimoidea</taxon>
        <taxon>Panagrolaimidae</taxon>
        <taxon>Panagrolaimus</taxon>
    </lineage>
</organism>
<dbReference type="Proteomes" id="UP000887580">
    <property type="component" value="Unplaced"/>
</dbReference>
<proteinExistence type="predicted"/>
<accession>A0AC35F0N2</accession>
<reference evidence="2" key="1">
    <citation type="submission" date="2022-11" db="UniProtKB">
        <authorList>
            <consortium name="WormBaseParasite"/>
        </authorList>
    </citation>
    <scope>IDENTIFICATION</scope>
</reference>
<name>A0AC35F0N2_9BILA</name>
<evidence type="ECO:0000313" key="1">
    <source>
        <dbReference type="Proteomes" id="UP000887580"/>
    </source>
</evidence>
<protein>
    <submittedName>
        <fullName evidence="2">Uncharacterized protein</fullName>
    </submittedName>
</protein>
<sequence>MTTKDKSSFLNENQQSFVNGISETDNSIQYFNFKLNQNHKSLTSNSVQSYSKFNKDKFCVPDSTVSDNFEKKGKSQAWNKSSDLCSNILKINVKSNKEEVEKKWMEESSVTNNSTLSLHITAYKNSIEAVLNQFNDKNVEDLRKEKFGTTKPIVAASTLLIQNSFEFPRQQNNTVPPPEVSQFKASQRLNTPTKVSGKYHGNYCFFSFFY</sequence>
<dbReference type="WBParaSite" id="PS1159_v2.g12436.t2">
    <property type="protein sequence ID" value="PS1159_v2.g12436.t2"/>
    <property type="gene ID" value="PS1159_v2.g12436"/>
</dbReference>